<proteinExistence type="predicted"/>
<gene>
    <name evidence="2" type="ORF">M404DRAFT_815242</name>
</gene>
<feature type="region of interest" description="Disordered" evidence="1">
    <location>
        <begin position="410"/>
        <end position="442"/>
    </location>
</feature>
<organism evidence="2 3">
    <name type="scientific">Pisolithus tinctorius Marx 270</name>
    <dbReference type="NCBI Taxonomy" id="870435"/>
    <lineage>
        <taxon>Eukaryota</taxon>
        <taxon>Fungi</taxon>
        <taxon>Dikarya</taxon>
        <taxon>Basidiomycota</taxon>
        <taxon>Agaricomycotina</taxon>
        <taxon>Agaricomycetes</taxon>
        <taxon>Agaricomycetidae</taxon>
        <taxon>Boletales</taxon>
        <taxon>Sclerodermatineae</taxon>
        <taxon>Pisolithaceae</taxon>
        <taxon>Pisolithus</taxon>
    </lineage>
</organism>
<accession>A0A0C3JP58</accession>
<dbReference type="AlphaFoldDB" id="A0A0C3JP58"/>
<name>A0A0C3JP58_PISTI</name>
<evidence type="ECO:0000313" key="3">
    <source>
        <dbReference type="Proteomes" id="UP000054217"/>
    </source>
</evidence>
<evidence type="ECO:0000256" key="1">
    <source>
        <dbReference type="SAM" id="MobiDB-lite"/>
    </source>
</evidence>
<protein>
    <submittedName>
        <fullName evidence="2">Uncharacterized protein</fullName>
    </submittedName>
</protein>
<dbReference type="Proteomes" id="UP000054217">
    <property type="component" value="Unassembled WGS sequence"/>
</dbReference>
<feature type="region of interest" description="Disordered" evidence="1">
    <location>
        <begin position="220"/>
        <end position="240"/>
    </location>
</feature>
<feature type="compositionally biased region" description="Polar residues" evidence="1">
    <location>
        <begin position="410"/>
        <end position="438"/>
    </location>
</feature>
<dbReference type="HOGENOM" id="CLU_041177_0_0_1"/>
<dbReference type="EMBL" id="KN832006">
    <property type="protein sequence ID" value="KIN99276.1"/>
    <property type="molecule type" value="Genomic_DNA"/>
</dbReference>
<evidence type="ECO:0000313" key="2">
    <source>
        <dbReference type="EMBL" id="KIN99276.1"/>
    </source>
</evidence>
<dbReference type="OrthoDB" id="10515417at2759"/>
<keyword evidence="3" id="KW-1185">Reference proteome</keyword>
<reference evidence="2 3" key="1">
    <citation type="submission" date="2014-04" db="EMBL/GenBank/DDBJ databases">
        <authorList>
            <consortium name="DOE Joint Genome Institute"/>
            <person name="Kuo A."/>
            <person name="Kohler A."/>
            <person name="Costa M.D."/>
            <person name="Nagy L.G."/>
            <person name="Floudas D."/>
            <person name="Copeland A."/>
            <person name="Barry K.W."/>
            <person name="Cichocki N."/>
            <person name="Veneault-Fourrey C."/>
            <person name="LaButti K."/>
            <person name="Lindquist E.A."/>
            <person name="Lipzen A."/>
            <person name="Lundell T."/>
            <person name="Morin E."/>
            <person name="Murat C."/>
            <person name="Sun H."/>
            <person name="Tunlid A."/>
            <person name="Henrissat B."/>
            <person name="Grigoriev I.V."/>
            <person name="Hibbett D.S."/>
            <person name="Martin F."/>
            <person name="Nordberg H.P."/>
            <person name="Cantor M.N."/>
            <person name="Hua S.X."/>
        </authorList>
    </citation>
    <scope>NUCLEOTIDE SEQUENCE [LARGE SCALE GENOMIC DNA]</scope>
    <source>
        <strain evidence="2 3">Marx 270</strain>
    </source>
</reference>
<dbReference type="InParanoid" id="A0A0C3JP58"/>
<reference evidence="3" key="2">
    <citation type="submission" date="2015-01" db="EMBL/GenBank/DDBJ databases">
        <title>Evolutionary Origins and Diversification of the Mycorrhizal Mutualists.</title>
        <authorList>
            <consortium name="DOE Joint Genome Institute"/>
            <consortium name="Mycorrhizal Genomics Consortium"/>
            <person name="Kohler A."/>
            <person name="Kuo A."/>
            <person name="Nagy L.G."/>
            <person name="Floudas D."/>
            <person name="Copeland A."/>
            <person name="Barry K.W."/>
            <person name="Cichocki N."/>
            <person name="Veneault-Fourrey C."/>
            <person name="LaButti K."/>
            <person name="Lindquist E.A."/>
            <person name="Lipzen A."/>
            <person name="Lundell T."/>
            <person name="Morin E."/>
            <person name="Murat C."/>
            <person name="Riley R."/>
            <person name="Ohm R."/>
            <person name="Sun H."/>
            <person name="Tunlid A."/>
            <person name="Henrissat B."/>
            <person name="Grigoriev I.V."/>
            <person name="Hibbett D.S."/>
            <person name="Martin F."/>
        </authorList>
    </citation>
    <scope>NUCLEOTIDE SEQUENCE [LARGE SCALE GENOMIC DNA]</scope>
    <source>
        <strain evidence="3">Marx 270</strain>
    </source>
</reference>
<sequence>MLNMYAMLDHSPSSFSRDLAPSQQEYELNYMLYGAVPRDFSNGEDALHQDRTVPPLTGHPVILTEYDQLFPSHLAQTSAIAPAPGIHGTRDRALDTLYLADDVGKVEPFVFPFVQQHPLASPLPAARANALDLMNGVQHWDVQNVGVHDPLPVASSASHGQGHGGPSMFTLPPHDAHSPCTDASVQIGEPMWNMNIDREILFNLGTPGESRGYQDGQTLHNSSESLSPFSNWTPPSSQGLPAGAVPTPAYPPIVPDIVDGTTANVRMIPLPPDRTVPQPGGGDTHERMDRICHAFGKMVLLSYSNEPWNQEQLCTPGTSTMSVLSTYHMDSPKTVAFFGHHGGVQNGPNYHVISQPYSPNAGPVIPAQHVPPACPGLFTGYLEPLNGGASSVATFGSSVGALATANLTNSPSEASQIHPSPTQPTTFATSGPPQQSFSDPRPCPWRDEQEVICNELVSWDCQDHLASSHGIVNISGSTLVTCGACDLQLKRESLLRHFREVDLRFRRPR</sequence>
<feature type="compositionally biased region" description="Polar residues" evidence="1">
    <location>
        <begin position="220"/>
        <end position="239"/>
    </location>
</feature>